<dbReference type="AlphaFoldDB" id="A0A0F8WN90"/>
<sequence length="339" mass="35598">TYSGWMTSASYITGYNDAGTHIVTVTVSDGILTDFQNVTVIINDVDITPPNSSIIINDGAESTNSTSVTLSFSSQDDVGVTGYYVSDSLSAPSATDPGWISVTPTTNYSANVSYDLSNGDGDKTVYVWYKDAADNVSAAYSDTITLITNLAPVLDLISDITVNEGDTVTLNPTATDPDGDALTYTYSGWMTSASYTTGYNDAGTHMVTVTVSDGSLTDSQDVTITVVDVDVAPVLDPIANITVNEGETVTLNPTATDPDGDTLTYTYTGWMTSDTYTTNYTDAGVYTVTVTVSDGTLTDNQDVTVTVADVDVAPVLNTIADITVNESETVVLNPTATDP</sequence>
<organism evidence="2">
    <name type="scientific">marine sediment metagenome</name>
    <dbReference type="NCBI Taxonomy" id="412755"/>
    <lineage>
        <taxon>unclassified sequences</taxon>
        <taxon>metagenomes</taxon>
        <taxon>ecological metagenomes</taxon>
    </lineage>
</organism>
<feature type="non-terminal residue" evidence="2">
    <location>
        <position position="1"/>
    </location>
</feature>
<dbReference type="Gene3D" id="2.60.40.10">
    <property type="entry name" value="Immunoglobulins"/>
    <property type="match status" value="2"/>
</dbReference>
<dbReference type="InterPro" id="IPR022409">
    <property type="entry name" value="PKD/Chitinase_dom"/>
</dbReference>
<dbReference type="SMART" id="SM00089">
    <property type="entry name" value="PKD"/>
    <property type="match status" value="2"/>
</dbReference>
<reference evidence="2" key="1">
    <citation type="journal article" date="2015" name="Nature">
        <title>Complex archaea that bridge the gap between prokaryotes and eukaryotes.</title>
        <authorList>
            <person name="Spang A."/>
            <person name="Saw J.H."/>
            <person name="Jorgensen S.L."/>
            <person name="Zaremba-Niedzwiedzka K."/>
            <person name="Martijn J."/>
            <person name="Lind A.E."/>
            <person name="van Eijk R."/>
            <person name="Schleper C."/>
            <person name="Guy L."/>
            <person name="Ettema T.J."/>
        </authorList>
    </citation>
    <scope>NUCLEOTIDE SEQUENCE</scope>
</reference>
<feature type="domain" description="PKD/Chitinase" evidence="1">
    <location>
        <begin position="153"/>
        <end position="229"/>
    </location>
</feature>
<name>A0A0F8WN90_9ZZZZ</name>
<proteinExistence type="predicted"/>
<dbReference type="Pfam" id="PF17963">
    <property type="entry name" value="Big_9"/>
    <property type="match status" value="1"/>
</dbReference>
<comment type="caution">
    <text evidence="2">The sequence shown here is derived from an EMBL/GenBank/DDBJ whole genome shotgun (WGS) entry which is preliminary data.</text>
</comment>
<dbReference type="InterPro" id="IPR035986">
    <property type="entry name" value="PKD_dom_sf"/>
</dbReference>
<evidence type="ECO:0000313" key="2">
    <source>
        <dbReference type="EMBL" id="KKK49750.1"/>
    </source>
</evidence>
<dbReference type="InterPro" id="IPR013783">
    <property type="entry name" value="Ig-like_fold"/>
</dbReference>
<protein>
    <recommendedName>
        <fullName evidence="1">PKD/Chitinase domain-containing protein</fullName>
    </recommendedName>
</protein>
<dbReference type="InterPro" id="IPR000601">
    <property type="entry name" value="PKD_dom"/>
</dbReference>
<feature type="non-terminal residue" evidence="2">
    <location>
        <position position="339"/>
    </location>
</feature>
<evidence type="ECO:0000259" key="1">
    <source>
        <dbReference type="SMART" id="SM00089"/>
    </source>
</evidence>
<gene>
    <name evidence="2" type="ORF">LCGC14_3131900</name>
</gene>
<dbReference type="EMBL" id="LAZR01068377">
    <property type="protein sequence ID" value="KKK49750.1"/>
    <property type="molecule type" value="Genomic_DNA"/>
</dbReference>
<feature type="domain" description="PKD/Chitinase" evidence="1">
    <location>
        <begin position="234"/>
        <end position="310"/>
    </location>
</feature>
<dbReference type="SUPFAM" id="SSF49299">
    <property type="entry name" value="PKD domain"/>
    <property type="match status" value="1"/>
</dbReference>
<accession>A0A0F8WN90</accession>
<dbReference type="Pfam" id="PF18911">
    <property type="entry name" value="PKD_4"/>
    <property type="match status" value="1"/>
</dbReference>